<dbReference type="Proteomes" id="UP000256884">
    <property type="component" value="Unassembled WGS sequence"/>
</dbReference>
<evidence type="ECO:0000256" key="1">
    <source>
        <dbReference type="SAM" id="Phobius"/>
    </source>
</evidence>
<keyword evidence="1" id="KW-0812">Transmembrane</keyword>
<accession>A0A3E0IDR8</accession>
<feature type="transmembrane region" description="Helical" evidence="1">
    <location>
        <begin position="143"/>
        <end position="162"/>
    </location>
</feature>
<keyword evidence="1" id="KW-1133">Transmembrane helix</keyword>
<dbReference type="RefSeq" id="WP_115900071.1">
    <property type="nucleotide sequence ID" value="NZ_QUNS01000001.1"/>
</dbReference>
<feature type="transmembrane region" description="Helical" evidence="1">
    <location>
        <begin position="12"/>
        <end position="32"/>
    </location>
</feature>
<name>A0A3E0IDR8_9FLAO</name>
<keyword evidence="3" id="KW-1185">Reference proteome</keyword>
<protein>
    <submittedName>
        <fullName evidence="2">Uncharacterized protein</fullName>
    </submittedName>
</protein>
<gene>
    <name evidence="2" type="ORF">C7448_101845</name>
</gene>
<proteinExistence type="predicted"/>
<dbReference type="EMBL" id="QUNS01000001">
    <property type="protein sequence ID" value="REH56799.1"/>
    <property type="molecule type" value="Genomic_DNA"/>
</dbReference>
<comment type="caution">
    <text evidence="2">The sequence shown here is derived from an EMBL/GenBank/DDBJ whole genome shotgun (WGS) entry which is preliminary data.</text>
</comment>
<evidence type="ECO:0000313" key="3">
    <source>
        <dbReference type="Proteomes" id="UP000256884"/>
    </source>
</evidence>
<dbReference type="OrthoDB" id="1448714at2"/>
<keyword evidence="1" id="KW-0472">Membrane</keyword>
<evidence type="ECO:0000313" key="2">
    <source>
        <dbReference type="EMBL" id="REH56799.1"/>
    </source>
</evidence>
<sequence>MNKKHVAEKFLVFGIMNLICGIYFFAPTLFTLKSSLVIESGDINNVETFYHRVSSSRGHKSTKSELKITLKNNFKTYYLMENIGQERDNKIFEDIKRQLIATKKAKIRIKKTDQNKYKPEVFGISDDKDKVLFSFHQAKSRSIIGFLITFLAGVFGIGFFLFHRHKIKTQHLNNIKIDYTNF</sequence>
<dbReference type="AlphaFoldDB" id="A0A3E0IDR8"/>
<reference evidence="2 3" key="1">
    <citation type="submission" date="2018-08" db="EMBL/GenBank/DDBJ databases">
        <title>Genomic Encyclopedia of Type Strains, Phase IV (KMG-IV): sequencing the most valuable type-strain genomes for metagenomic binning, comparative biology and taxonomic classification.</title>
        <authorList>
            <person name="Goeker M."/>
        </authorList>
    </citation>
    <scope>NUCLEOTIDE SEQUENCE [LARGE SCALE GENOMIC DNA]</scope>
    <source>
        <strain evidence="2 3">DSM 18841</strain>
    </source>
</reference>
<organism evidence="2 3">
    <name type="scientific">Tenacibaculum gallaicum</name>
    <dbReference type="NCBI Taxonomy" id="561505"/>
    <lineage>
        <taxon>Bacteria</taxon>
        <taxon>Pseudomonadati</taxon>
        <taxon>Bacteroidota</taxon>
        <taxon>Flavobacteriia</taxon>
        <taxon>Flavobacteriales</taxon>
        <taxon>Flavobacteriaceae</taxon>
        <taxon>Tenacibaculum</taxon>
    </lineage>
</organism>